<dbReference type="InterPro" id="IPR012317">
    <property type="entry name" value="Poly(ADP-ribose)pol_cat_dom"/>
</dbReference>
<evidence type="ECO:0000256" key="5">
    <source>
        <dbReference type="SAM" id="MobiDB-lite"/>
    </source>
</evidence>
<dbReference type="PANTHER" id="PTHR21328">
    <property type="entry name" value="POLY ADP-RIBOSE POLYMERASE FAMILY, MEMBER PARP"/>
    <property type="match status" value="1"/>
</dbReference>
<dbReference type="Gene3D" id="3.10.110.10">
    <property type="entry name" value="Ubiquitin Conjugating Enzyme"/>
    <property type="match status" value="1"/>
</dbReference>
<feature type="domain" description="UBC core" evidence="6">
    <location>
        <begin position="1035"/>
        <end position="1204"/>
    </location>
</feature>
<keyword evidence="2" id="KW-0808">Transferase</keyword>
<evidence type="ECO:0000259" key="6">
    <source>
        <dbReference type="PROSITE" id="PS50127"/>
    </source>
</evidence>
<keyword evidence="1" id="KW-0328">Glycosyltransferase</keyword>
<evidence type="ECO:0000256" key="3">
    <source>
        <dbReference type="ARBA" id="ARBA00022695"/>
    </source>
</evidence>
<evidence type="ECO:0000256" key="4">
    <source>
        <dbReference type="ARBA" id="ARBA00023027"/>
    </source>
</evidence>
<dbReference type="FunFam" id="3.10.110.10:FF:000107">
    <property type="entry name" value="Ubiquitin conjugating enzyme, putative"/>
    <property type="match status" value="1"/>
</dbReference>
<dbReference type="CDD" id="cd23802">
    <property type="entry name" value="UBCc_UBE2Q"/>
    <property type="match status" value="1"/>
</dbReference>
<feature type="region of interest" description="Disordered" evidence="5">
    <location>
        <begin position="943"/>
        <end position="962"/>
    </location>
</feature>
<evidence type="ECO:0000256" key="2">
    <source>
        <dbReference type="ARBA" id="ARBA00022679"/>
    </source>
</evidence>
<dbReference type="GO" id="GO:0003950">
    <property type="term" value="F:NAD+ poly-ADP-ribosyltransferase activity"/>
    <property type="evidence" value="ECO:0007669"/>
    <property type="project" value="InterPro"/>
</dbReference>
<dbReference type="RefSeq" id="XP_024324643.1">
    <property type="nucleotide sequence ID" value="XM_024467914.1"/>
</dbReference>
<dbReference type="Pfam" id="PF00179">
    <property type="entry name" value="UQ_con"/>
    <property type="match status" value="1"/>
</dbReference>
<reference evidence="7" key="1">
    <citation type="submission" date="2016-03" db="EMBL/GenBank/DDBJ databases">
        <title>Updated assembly of Pseudogymnoascus destructans, the fungus causing white-nose syndrome of bats.</title>
        <authorList>
            <person name="Palmer J.M."/>
            <person name="Drees K.P."/>
            <person name="Foster J.T."/>
            <person name="Lindner D.L."/>
        </authorList>
    </citation>
    <scope>NUCLEOTIDE SEQUENCE [LARGE SCALE GENOMIC DNA]</scope>
    <source>
        <strain evidence="7">20631-21</strain>
    </source>
</reference>
<dbReference type="GO" id="GO:0016779">
    <property type="term" value="F:nucleotidyltransferase activity"/>
    <property type="evidence" value="ECO:0007669"/>
    <property type="project" value="UniProtKB-KW"/>
</dbReference>
<dbReference type="OrthoDB" id="109543at2759"/>
<dbReference type="InterPro" id="IPR000608">
    <property type="entry name" value="UBC"/>
</dbReference>
<evidence type="ECO:0000313" key="7">
    <source>
        <dbReference type="EMBL" id="OAF59360.1"/>
    </source>
</evidence>
<dbReference type="GeneID" id="36287352"/>
<proteinExistence type="predicted"/>
<dbReference type="InterPro" id="IPR016135">
    <property type="entry name" value="UBQ-conjugating_enzyme/RWD"/>
</dbReference>
<dbReference type="InterPro" id="IPR051838">
    <property type="entry name" value="ARTD_PARP"/>
</dbReference>
<keyword evidence="3" id="KW-0548">Nucleotidyltransferase</keyword>
<organism evidence="7">
    <name type="scientific">Pseudogymnoascus destructans</name>
    <dbReference type="NCBI Taxonomy" id="655981"/>
    <lineage>
        <taxon>Eukaryota</taxon>
        <taxon>Fungi</taxon>
        <taxon>Dikarya</taxon>
        <taxon>Ascomycota</taxon>
        <taxon>Pezizomycotina</taxon>
        <taxon>Leotiomycetes</taxon>
        <taxon>Thelebolales</taxon>
        <taxon>Thelebolaceae</taxon>
        <taxon>Pseudogymnoascus</taxon>
    </lineage>
</organism>
<dbReference type="PROSITE" id="PS50127">
    <property type="entry name" value="UBC_2"/>
    <property type="match status" value="1"/>
</dbReference>
<gene>
    <name evidence="7" type="ORF">VC83_04279</name>
</gene>
<dbReference type="EMBL" id="KV441394">
    <property type="protein sequence ID" value="OAF59360.1"/>
    <property type="molecule type" value="Genomic_DNA"/>
</dbReference>
<dbReference type="VEuPathDB" id="FungiDB:GMDG_02251"/>
<dbReference type="AlphaFoldDB" id="A0A177AC42"/>
<dbReference type="Gene3D" id="3.90.228.10">
    <property type="match status" value="1"/>
</dbReference>
<feature type="region of interest" description="Disordered" evidence="5">
    <location>
        <begin position="126"/>
        <end position="164"/>
    </location>
</feature>
<feature type="compositionally biased region" description="Acidic residues" evidence="5">
    <location>
        <begin position="142"/>
        <end position="155"/>
    </location>
</feature>
<name>A0A177AC42_9PEZI</name>
<sequence>MTRKAFIADVAAASNTTIDDIERVQIGDEGEDFTFAFTTGSGDSVLIQALATDTSAYPKGNTYFLGVDSVSAPPAFERELQSIQGSLLGLTVQGLLEKTAATLRSLATGSEEDPLCIDDDDVIMGGSFQDDQATHPGYGGQEDVEDDGDDDDDNDWSPGSPFSDIFMSSTKVTLDPSILRAIQGKIRQDVTRAKLAGFRIGILAGMRADSTDSILSMSIKVAHLGLSEQAIEAWDLQPHQYIVLLIHYAGPYVTFQKVMDIAVRQLQIEFRIGVCNHYKPCLSDAVAAFSTSRLQASDILSNTLELDENPEETDDRKFHALFISSPMNQLLSDRFLSLLKIRKNDGLGWEGAKRAYNMYQSRATMSSREPVDHSITEDITKEDLPPIASIDHLEDSEGENYSLPLIAMQFCLRYLIRCTEFCLVCHSKTEDSFEALKPYVCSNPLCLYQYMALGFGPSVEHSVATQPYVVDLLVSFAYASTHARSMRKYPTGMGLVVAQPVPNAIVQFTEGAPSTSPPKDPPSGETKVPGIHVVCFILAKKEVVMDAEDPCDVVVGDWVEITTQDATQEPGRNIFHFRVASYTHPHMHLINPGLEYDNTSSGGIVMPQVIQENNLGGAPSRNSTAASPKDRIRVKLAAFKMKFDDLTVSQKDATILSLLRNMPSINDMRAYLQSTKVSGEPSFRNWADRMCPAALGLLRWIVASNLSCIVQVDRYPGQPEADALFNNASRLGQKVTNLDGWVQFRFAQGAPDKEQKFHKALSLKKGSISEEFPTLFAWHGSAVHNWHSIIRSGLDFNQIANGRAFGNGCYHSQHFQTSLGYCNARGGVFPCDAGLRYWPGSNLKIAQAICLNEIVNAPLEFTSNNPHLVVQHVDWIQCRYLFVLCGEVVGAAGKGNMPNGPIDSKAVQYIKQDPMRRVTGVNGQVLGIPRSAFPPSRTFSVENGGIWAKRPDPPGNQKKKQKHRSLANIFFKNPAGDDSDLTDDSDLDDINFLIDDEESNSVVKANAGPQTDFIPGSLDRSTITLLGSPSYATSTATNMLARDLQVLLKVQSATPLHELGWYIDGDAIDNMYQWIVELHSFDSKLPLAMEMKDANISSIVLEMRFGKNYPMSPPFVRVIRPRFLPFMAGGGGHVTAGGALCMELLTNSGWSAVSSIESVLLQVRMAISSTDPKPARLTRGGREDYGVGEAIDAYLRACRAHGWEASNMDDFKSGVASSS</sequence>
<dbReference type="eggNOG" id="KOG0897">
    <property type="taxonomic scope" value="Eukaryota"/>
</dbReference>
<accession>A0A177AC42</accession>
<dbReference type="Proteomes" id="UP000077154">
    <property type="component" value="Unassembled WGS sequence"/>
</dbReference>
<evidence type="ECO:0000256" key="1">
    <source>
        <dbReference type="ARBA" id="ARBA00022676"/>
    </source>
</evidence>
<dbReference type="SUPFAM" id="SSF56399">
    <property type="entry name" value="ADP-ribosylation"/>
    <property type="match status" value="1"/>
</dbReference>
<dbReference type="SUPFAM" id="SSF54495">
    <property type="entry name" value="UBC-like"/>
    <property type="match status" value="1"/>
</dbReference>
<protein>
    <recommendedName>
        <fullName evidence="6">UBC core domain-containing protein</fullName>
    </recommendedName>
</protein>
<keyword evidence="4" id="KW-0520">NAD</keyword>
<dbReference type="Pfam" id="PF00644">
    <property type="entry name" value="PARP"/>
    <property type="match status" value="1"/>
</dbReference>